<name>A0ABQ8PKM6_9FUNG</name>
<evidence type="ECO:0000256" key="1">
    <source>
        <dbReference type="ARBA" id="ARBA00016067"/>
    </source>
</evidence>
<evidence type="ECO:0000313" key="9">
    <source>
        <dbReference type="Proteomes" id="UP001151295"/>
    </source>
</evidence>
<keyword evidence="3" id="KW-0498">Mitosis</keyword>
<evidence type="ECO:0000259" key="7">
    <source>
        <dbReference type="Pfam" id="PF12896"/>
    </source>
</evidence>
<protein>
    <recommendedName>
        <fullName evidence="1">Anaphase-promoting complex subunit 4</fullName>
    </recommendedName>
</protein>
<dbReference type="InterPro" id="IPR024789">
    <property type="entry name" value="APC4"/>
</dbReference>
<keyword evidence="5" id="KW-0131">Cell cycle</keyword>
<dbReference type="EMBL" id="JANBQD010000041">
    <property type="protein sequence ID" value="KAJ1991147.1"/>
    <property type="molecule type" value="Genomic_DNA"/>
</dbReference>
<evidence type="ECO:0000256" key="4">
    <source>
        <dbReference type="ARBA" id="ARBA00022786"/>
    </source>
</evidence>
<sequence>MSSMSIISPSGYFYKTNGFQSLSSKQSLQLRAGASSKQLHSSYVAPQWSPALDILAVPEGKALRLVRLSGGETIWRRTVDENQQSKVAISGSFSKQNTKNAAGDAGAICAIAWNPAGTCVAVLHTDGILVQREATHGDIVYESSLELEENERVASMEWIGCESNVTSDSSLANSALSSALLEFSLPVLSPLNKSKATPSNINPEQEHLTAVIITTENGAVWVMLDGIFALPVAKLPLPQISSTGEFFEFKVLNSRISNDASKLFIYLANSSTAVCTLNTSILSTVSPLLRSLVYLSARLSGLCLYIENATDLAVNEAEARGDGASRAELMRVFEGILRDHGVDEATSPDAELSRLVVTGRASEPTSQFLLAKLKTAKLMNWERSGRQGALAIVRLVYQYIGPAIEGAILAAGRLLHTIAEDFSQLAFAGNKISDSSALHSEMNATKDCIMRTIIILGWMYGRFKEYATRLQNEQRENQEFIDWALFALDDLNWQNEGIRRTGNDGVDDGLRPMRPEIDYKLLLKFIRSAFRRRPDDEMDEQAETQCILNLPKGRASSEETIVKTYFDVLVEKSNMDSIKLHWANEGDFKQDNELFGLAFHSSQLLDEAVERSNGLLSYASESLSSREFLPPTCREALFLVKSFIARALAWPSVVLGQSLQWDTLPSFSYNSNAMPMGSIDSNNVVGRICDMRCIGITANSSLHDYDGEAGTMYIATTSASSRVLELLVIPNSGHSEGTAHVAHISLTVKVQLADMRRSEIQRLPLTPAGDASEETREIAVSGLSFFDDDTLGMTFAISGCESTYLGSIKYRLGDSTIVYTPICQQLQNSDNQDSDMDKLNPLNLVKLLKMDETSSKYPVNLVSNGRQGRRSIAVVERRGKLWWPYDMDNSDDEGDE</sequence>
<gene>
    <name evidence="8" type="ORF">EDC05_003625</name>
</gene>
<evidence type="ECO:0000256" key="2">
    <source>
        <dbReference type="ARBA" id="ARBA00022618"/>
    </source>
</evidence>
<dbReference type="Pfam" id="PF12894">
    <property type="entry name" value="ANAPC4_WD40"/>
    <property type="match status" value="1"/>
</dbReference>
<reference evidence="8" key="1">
    <citation type="submission" date="2022-07" db="EMBL/GenBank/DDBJ databases">
        <title>Phylogenomic reconstructions and comparative analyses of Kickxellomycotina fungi.</title>
        <authorList>
            <person name="Reynolds N.K."/>
            <person name="Stajich J.E."/>
            <person name="Barry K."/>
            <person name="Grigoriev I.V."/>
            <person name="Crous P."/>
            <person name="Smith M.E."/>
        </authorList>
    </citation>
    <scope>NUCLEOTIDE SEQUENCE</scope>
    <source>
        <strain evidence="8">BCRC 34882</strain>
    </source>
</reference>
<accession>A0ABQ8PKM6</accession>
<keyword evidence="4" id="KW-0833">Ubl conjugation pathway</keyword>
<feature type="domain" description="Anaphase-promoting complex subunit 4-like WD40" evidence="6">
    <location>
        <begin position="47"/>
        <end position="158"/>
    </location>
</feature>
<keyword evidence="2" id="KW-0132">Cell division</keyword>
<comment type="caution">
    <text evidence="8">The sequence shown here is derived from an EMBL/GenBank/DDBJ whole genome shotgun (WGS) entry which is preliminary data.</text>
</comment>
<proteinExistence type="predicted"/>
<evidence type="ECO:0000256" key="3">
    <source>
        <dbReference type="ARBA" id="ARBA00022776"/>
    </source>
</evidence>
<evidence type="ECO:0000259" key="6">
    <source>
        <dbReference type="Pfam" id="PF12894"/>
    </source>
</evidence>
<dbReference type="Pfam" id="PF12896">
    <property type="entry name" value="ANAPC4"/>
    <property type="match status" value="1"/>
</dbReference>
<feature type="domain" description="Anaphase-promoting complex subunit 4 long" evidence="7">
    <location>
        <begin position="274"/>
        <end position="492"/>
    </location>
</feature>
<organism evidence="8 9">
    <name type="scientific">Coemansia umbellata</name>
    <dbReference type="NCBI Taxonomy" id="1424467"/>
    <lineage>
        <taxon>Eukaryota</taxon>
        <taxon>Fungi</taxon>
        <taxon>Fungi incertae sedis</taxon>
        <taxon>Zoopagomycota</taxon>
        <taxon>Kickxellomycotina</taxon>
        <taxon>Kickxellomycetes</taxon>
        <taxon>Kickxellales</taxon>
        <taxon>Kickxellaceae</taxon>
        <taxon>Coemansia</taxon>
    </lineage>
</organism>
<dbReference type="InterPro" id="IPR024790">
    <property type="entry name" value="APC4_long_dom"/>
</dbReference>
<dbReference type="InterPro" id="IPR024977">
    <property type="entry name" value="Apc4-like_WD40_dom"/>
</dbReference>
<evidence type="ECO:0000313" key="8">
    <source>
        <dbReference type="EMBL" id="KAJ1991147.1"/>
    </source>
</evidence>
<dbReference type="PANTHER" id="PTHR13260">
    <property type="entry name" value="ANAPHASE PROMOTING COMPLEX SUBUNIT 4 APC4"/>
    <property type="match status" value="1"/>
</dbReference>
<dbReference type="Proteomes" id="UP001151295">
    <property type="component" value="Unassembled WGS sequence"/>
</dbReference>
<dbReference type="PANTHER" id="PTHR13260:SF0">
    <property type="entry name" value="ANAPHASE-PROMOTING COMPLEX SUBUNIT 4"/>
    <property type="match status" value="1"/>
</dbReference>
<evidence type="ECO:0000256" key="5">
    <source>
        <dbReference type="ARBA" id="ARBA00023306"/>
    </source>
</evidence>
<keyword evidence="9" id="KW-1185">Reference proteome</keyword>